<accession>A0A3B4CYY6</accession>
<keyword evidence="3" id="KW-1185">Reference proteome</keyword>
<protein>
    <submittedName>
        <fullName evidence="2">Uncharacterized protein</fullName>
    </submittedName>
</protein>
<dbReference type="Ensembl" id="ENSPNAT00000026032.2">
    <property type="protein sequence ID" value="ENSPNAP00000017302.2"/>
    <property type="gene ID" value="ENSPNAG00000023532.2"/>
</dbReference>
<dbReference type="AlphaFoldDB" id="A0A3B4CYY6"/>
<dbReference type="OMA" id="AYAHWAV"/>
<evidence type="ECO:0000313" key="3">
    <source>
        <dbReference type="Proteomes" id="UP001501920"/>
    </source>
</evidence>
<organism evidence="2 3">
    <name type="scientific">Pygocentrus nattereri</name>
    <name type="common">Red-bellied piranha</name>
    <dbReference type="NCBI Taxonomy" id="42514"/>
    <lineage>
        <taxon>Eukaryota</taxon>
        <taxon>Metazoa</taxon>
        <taxon>Chordata</taxon>
        <taxon>Craniata</taxon>
        <taxon>Vertebrata</taxon>
        <taxon>Euteleostomi</taxon>
        <taxon>Actinopterygii</taxon>
        <taxon>Neopterygii</taxon>
        <taxon>Teleostei</taxon>
        <taxon>Ostariophysi</taxon>
        <taxon>Characiformes</taxon>
        <taxon>Characoidei</taxon>
        <taxon>Pygocentrus</taxon>
    </lineage>
</organism>
<feature type="coiled-coil region" evidence="1">
    <location>
        <begin position="86"/>
        <end position="113"/>
    </location>
</feature>
<sequence>MYVMLIMVNHHTCLLMDFCCFSTGHLMGKKSIDEPLFSDELDGGNEQYLTAPEAEEHTQPSRFLQALITALAGPENELERDTSLRQQRALEQRKLLEEQLEREREQVTKLLLQAFNMKDADTS</sequence>
<dbReference type="STRING" id="42514.ENSPNAP00000017302"/>
<reference evidence="2" key="3">
    <citation type="submission" date="2025-09" db="UniProtKB">
        <authorList>
            <consortium name="Ensembl"/>
        </authorList>
    </citation>
    <scope>IDENTIFICATION</scope>
</reference>
<evidence type="ECO:0000256" key="1">
    <source>
        <dbReference type="SAM" id="Coils"/>
    </source>
</evidence>
<keyword evidence="1" id="KW-0175">Coiled coil</keyword>
<reference evidence="2" key="2">
    <citation type="submission" date="2025-08" db="UniProtKB">
        <authorList>
            <consortium name="Ensembl"/>
        </authorList>
    </citation>
    <scope>IDENTIFICATION</scope>
</reference>
<dbReference type="Proteomes" id="UP001501920">
    <property type="component" value="Chromosome 16"/>
</dbReference>
<evidence type="ECO:0000313" key="2">
    <source>
        <dbReference type="Ensembl" id="ENSPNAP00000017302.2"/>
    </source>
</evidence>
<proteinExistence type="predicted"/>
<reference evidence="2 3" key="1">
    <citation type="submission" date="2020-10" db="EMBL/GenBank/DDBJ databases">
        <title>Pygocentrus nattereri (red-bellied piranha) genome, fPygNat1, primary haplotype.</title>
        <authorList>
            <person name="Myers G."/>
            <person name="Meyer A."/>
            <person name="Karagic N."/>
            <person name="Pippel M."/>
            <person name="Winkler S."/>
            <person name="Tracey A."/>
            <person name="Wood J."/>
            <person name="Formenti G."/>
            <person name="Howe K."/>
            <person name="Fedrigo O."/>
            <person name="Jarvis E.D."/>
        </authorList>
    </citation>
    <scope>NUCLEOTIDE SEQUENCE [LARGE SCALE GENOMIC DNA]</scope>
</reference>
<name>A0A3B4CYY6_PYGNA</name>
<dbReference type="GeneTree" id="ENSGT00940000174898"/>